<protein>
    <recommendedName>
        <fullName evidence="4 16">NADH-ubiquinone oxidoreductase chain 4</fullName>
        <ecNumber evidence="3 16">7.1.1.2</ecNumber>
    </recommendedName>
</protein>
<dbReference type="EC" id="7.1.1.2" evidence="3 16"/>
<feature type="transmembrane region" description="Helical" evidence="16">
    <location>
        <begin position="302"/>
        <end position="324"/>
    </location>
</feature>
<dbReference type="Pfam" id="PF00361">
    <property type="entry name" value="Proton_antipo_M"/>
    <property type="match status" value="1"/>
</dbReference>
<name>A0A0R7JP56_LINAN</name>
<comment type="subcellular location">
    <subcellularLocation>
        <location evidence="1 16">Mitochondrion membrane</location>
        <topology evidence="1 16">Multi-pass membrane protein</topology>
    </subcellularLocation>
</comment>
<keyword evidence="12 16" id="KW-0830">Ubiquinone</keyword>
<keyword evidence="11 16" id="KW-0520">NAD</keyword>
<gene>
    <name evidence="18" type="primary">nad4</name>
</gene>
<evidence type="ECO:0000256" key="16">
    <source>
        <dbReference type="RuleBase" id="RU003297"/>
    </source>
</evidence>
<evidence type="ECO:0000256" key="4">
    <source>
        <dbReference type="ARBA" id="ARBA00021006"/>
    </source>
</evidence>
<evidence type="ECO:0000256" key="6">
    <source>
        <dbReference type="ARBA" id="ARBA00022660"/>
    </source>
</evidence>
<feature type="domain" description="NADH:quinone oxidoreductase/Mrp antiporter transmembrane" evidence="17">
    <location>
        <begin position="109"/>
        <end position="395"/>
    </location>
</feature>
<comment type="similarity">
    <text evidence="2 16">Belongs to the complex I subunit 4 family.</text>
</comment>
<dbReference type="PANTHER" id="PTHR43507">
    <property type="entry name" value="NADH-UBIQUINONE OXIDOREDUCTASE CHAIN 4"/>
    <property type="match status" value="1"/>
</dbReference>
<feature type="transmembrane region" description="Helical" evidence="16">
    <location>
        <begin position="278"/>
        <end position="295"/>
    </location>
</feature>
<proteinExistence type="inferred from homology"/>
<dbReference type="GO" id="GO:0048039">
    <property type="term" value="F:ubiquinone binding"/>
    <property type="evidence" value="ECO:0007669"/>
    <property type="project" value="TreeGrafter"/>
</dbReference>
<dbReference type="EMBL" id="KP881498">
    <property type="protein sequence ID" value="AKP99396.1"/>
    <property type="molecule type" value="Genomic_DNA"/>
</dbReference>
<dbReference type="InterPro" id="IPR003918">
    <property type="entry name" value="NADH_UbQ_OxRdtase"/>
</dbReference>
<dbReference type="GO" id="GO:0015990">
    <property type="term" value="P:electron transport coupled proton transport"/>
    <property type="evidence" value="ECO:0007669"/>
    <property type="project" value="TreeGrafter"/>
</dbReference>
<evidence type="ECO:0000256" key="2">
    <source>
        <dbReference type="ARBA" id="ARBA00009025"/>
    </source>
</evidence>
<keyword evidence="10 16" id="KW-1133">Transmembrane helix</keyword>
<dbReference type="GO" id="GO:0003954">
    <property type="term" value="F:NADH dehydrogenase activity"/>
    <property type="evidence" value="ECO:0007669"/>
    <property type="project" value="TreeGrafter"/>
</dbReference>
<keyword evidence="5 16" id="KW-0813">Transport</keyword>
<keyword evidence="14 16" id="KW-0472">Membrane</keyword>
<evidence type="ECO:0000259" key="17">
    <source>
        <dbReference type="Pfam" id="PF00361"/>
    </source>
</evidence>
<evidence type="ECO:0000256" key="15">
    <source>
        <dbReference type="ARBA" id="ARBA00049551"/>
    </source>
</evidence>
<dbReference type="GO" id="GO:0042773">
    <property type="term" value="P:ATP synthesis coupled electron transport"/>
    <property type="evidence" value="ECO:0007669"/>
    <property type="project" value="InterPro"/>
</dbReference>
<accession>A0A0R7JP56</accession>
<feature type="transmembrane region" description="Helical" evidence="16">
    <location>
        <begin position="96"/>
        <end position="116"/>
    </location>
</feature>
<feature type="transmembrane region" description="Helical" evidence="16">
    <location>
        <begin position="425"/>
        <end position="446"/>
    </location>
</feature>
<feature type="transmembrane region" description="Helical" evidence="16">
    <location>
        <begin position="383"/>
        <end position="405"/>
    </location>
</feature>
<evidence type="ECO:0000256" key="3">
    <source>
        <dbReference type="ARBA" id="ARBA00012944"/>
    </source>
</evidence>
<evidence type="ECO:0000256" key="7">
    <source>
        <dbReference type="ARBA" id="ARBA00022692"/>
    </source>
</evidence>
<evidence type="ECO:0000256" key="13">
    <source>
        <dbReference type="ARBA" id="ARBA00023128"/>
    </source>
</evidence>
<feature type="transmembrane region" description="Helical" evidence="16">
    <location>
        <begin position="218"/>
        <end position="237"/>
    </location>
</feature>
<dbReference type="GO" id="GO:0008137">
    <property type="term" value="F:NADH dehydrogenase (ubiquinone) activity"/>
    <property type="evidence" value="ECO:0007669"/>
    <property type="project" value="UniProtKB-UniRule"/>
</dbReference>
<evidence type="ECO:0000256" key="10">
    <source>
        <dbReference type="ARBA" id="ARBA00022989"/>
    </source>
</evidence>
<keyword evidence="13 16" id="KW-0496">Mitochondrion</keyword>
<feature type="transmembrane region" description="Helical" evidence="16">
    <location>
        <begin position="63"/>
        <end position="84"/>
    </location>
</feature>
<geneLocation type="mitochondrion" evidence="18"/>
<dbReference type="PANTHER" id="PTHR43507:SF20">
    <property type="entry name" value="NADH-UBIQUINONE OXIDOREDUCTASE CHAIN 4"/>
    <property type="match status" value="1"/>
</dbReference>
<evidence type="ECO:0000256" key="12">
    <source>
        <dbReference type="ARBA" id="ARBA00023075"/>
    </source>
</evidence>
<sequence>MRFSVISTQSFGLWSWGLIPWIASMNSLGLAHLSFLSFFFFLFLIYPSSLSWNLLWLDWGFDYLSLCLICLSCLVIGLSILMSLESSCSEMTKSCGLLLVTLILTFSTSSLLYFYCGFEFSVVPMVYIILRWGSEAVRLVAAGYMVVYTLFSSMPLLWGLACLADKTCETSMLILTKTPFSGYMDSLWWVAMILAFLVKSPLYPFHLWLPKAHVEAPTFGSMILAGVMLKLGTYGLFRVCPIYMTGHHIINSVVIAMGVWGSAYSGLIALRVLDMKEMVAYASVGHMSLVVAGIFSNTTWGWGGAFIMMLSHGLVSSLLFGLVGYMSTYSGSRGFIFNRGWMNIRPWLSVFMFIGCSANMGVPPFPSFLGELGLMTGLGLYNWVNFIVVGISCVLTGAYSLRLYLLTQHGSSPSHLRPIESASNGPAVVSFIAHSIFIILLNFIWVM</sequence>
<comment type="catalytic activity">
    <reaction evidence="15 16">
        <text>a ubiquinone + NADH + 5 H(+)(in) = a ubiquinol + NAD(+) + 4 H(+)(out)</text>
        <dbReference type="Rhea" id="RHEA:29091"/>
        <dbReference type="Rhea" id="RHEA-COMP:9565"/>
        <dbReference type="Rhea" id="RHEA-COMP:9566"/>
        <dbReference type="ChEBI" id="CHEBI:15378"/>
        <dbReference type="ChEBI" id="CHEBI:16389"/>
        <dbReference type="ChEBI" id="CHEBI:17976"/>
        <dbReference type="ChEBI" id="CHEBI:57540"/>
        <dbReference type="ChEBI" id="CHEBI:57945"/>
        <dbReference type="EC" id="7.1.1.2"/>
    </reaction>
</comment>
<evidence type="ECO:0000256" key="14">
    <source>
        <dbReference type="ARBA" id="ARBA00023136"/>
    </source>
</evidence>
<evidence type="ECO:0000256" key="5">
    <source>
        <dbReference type="ARBA" id="ARBA00022448"/>
    </source>
</evidence>
<feature type="transmembrane region" description="Helical" evidence="16">
    <location>
        <begin position="344"/>
        <end position="362"/>
    </location>
</feature>
<feature type="transmembrane region" description="Helical" evidence="16">
    <location>
        <begin position="249"/>
        <end position="272"/>
    </location>
</feature>
<keyword evidence="7 16" id="KW-0812">Transmembrane</keyword>
<dbReference type="PRINTS" id="PR01437">
    <property type="entry name" value="NUOXDRDTASE4"/>
</dbReference>
<evidence type="ECO:0000256" key="1">
    <source>
        <dbReference type="ARBA" id="ARBA00004225"/>
    </source>
</evidence>
<keyword evidence="6 16" id="KW-0679">Respiratory chain</keyword>
<evidence type="ECO:0000256" key="8">
    <source>
        <dbReference type="ARBA" id="ARBA00022967"/>
    </source>
</evidence>
<reference evidence="18" key="1">
    <citation type="journal article" date="2015" name="Mar. Genomics">
        <title>Mitochondrial gene order variation in the brachiopod Lingula anatina and its implications for mitochondrial evolution in lophotrochozoans.</title>
        <authorList>
            <person name="Luo Y.J."/>
            <person name="Satoh N."/>
            <person name="Endo K."/>
        </authorList>
    </citation>
    <scope>NUCLEOTIDE SEQUENCE</scope>
</reference>
<feature type="transmembrane region" description="Helical" evidence="16">
    <location>
        <begin position="180"/>
        <end position="198"/>
    </location>
</feature>
<comment type="function">
    <text evidence="16">Core subunit of the mitochondrial membrane respiratory chain NADH dehydrogenase (Complex I) which catalyzes electron transfer from NADH through the respiratory chain, using ubiquinone as an electron acceptor. Essential for the catalytic activity and assembly of complex I.</text>
</comment>
<keyword evidence="9 16" id="KW-0249">Electron transport</keyword>
<dbReference type="InterPro" id="IPR001750">
    <property type="entry name" value="ND/Mrp_TM"/>
</dbReference>
<evidence type="ECO:0000256" key="9">
    <source>
        <dbReference type="ARBA" id="ARBA00022982"/>
    </source>
</evidence>
<dbReference type="GO" id="GO:0031966">
    <property type="term" value="C:mitochondrial membrane"/>
    <property type="evidence" value="ECO:0007669"/>
    <property type="project" value="UniProtKB-SubCell"/>
</dbReference>
<reference evidence="18" key="2">
    <citation type="submission" date="2015-03" db="EMBL/GenBank/DDBJ databases">
        <authorList>
            <person name="Murphy D."/>
        </authorList>
    </citation>
    <scope>NUCLEOTIDE SEQUENCE</scope>
</reference>
<dbReference type="AlphaFoldDB" id="A0A0R7JP56"/>
<evidence type="ECO:0000256" key="11">
    <source>
        <dbReference type="ARBA" id="ARBA00023027"/>
    </source>
</evidence>
<organism evidence="18">
    <name type="scientific">Lingula anatina</name>
    <name type="common">Brachiopod</name>
    <name type="synonym">Lingula unguis</name>
    <dbReference type="NCBI Taxonomy" id="7574"/>
    <lineage>
        <taxon>Eukaryota</taxon>
        <taxon>Metazoa</taxon>
        <taxon>Spiralia</taxon>
        <taxon>Lophotrochozoa</taxon>
        <taxon>Brachiopoda</taxon>
        <taxon>Linguliformea</taxon>
        <taxon>Lingulata</taxon>
        <taxon>Lingulida</taxon>
        <taxon>Linguloidea</taxon>
        <taxon>Lingulidae</taxon>
        <taxon>Lingula</taxon>
    </lineage>
</organism>
<keyword evidence="8" id="KW-1278">Translocase</keyword>
<evidence type="ECO:0000313" key="18">
    <source>
        <dbReference type="EMBL" id="AKP99396.1"/>
    </source>
</evidence>
<feature type="transmembrane region" description="Helical" evidence="16">
    <location>
        <begin position="136"/>
        <end position="160"/>
    </location>
</feature>